<dbReference type="AlphaFoldDB" id="A0A263CZY6"/>
<proteinExistence type="predicted"/>
<organism evidence="1 2">
    <name type="scientific">Amycolatopsis antarctica</name>
    <dbReference type="NCBI Taxonomy" id="1854586"/>
    <lineage>
        <taxon>Bacteria</taxon>
        <taxon>Bacillati</taxon>
        <taxon>Actinomycetota</taxon>
        <taxon>Actinomycetes</taxon>
        <taxon>Pseudonocardiales</taxon>
        <taxon>Pseudonocardiaceae</taxon>
        <taxon>Amycolatopsis</taxon>
    </lineage>
</organism>
<dbReference type="Proteomes" id="UP000242444">
    <property type="component" value="Unassembled WGS sequence"/>
</dbReference>
<dbReference type="InParanoid" id="A0A263CZY6"/>
<evidence type="ECO:0000313" key="2">
    <source>
        <dbReference type="Proteomes" id="UP000242444"/>
    </source>
</evidence>
<keyword evidence="2" id="KW-1185">Reference proteome</keyword>
<gene>
    <name evidence="1" type="ORF">CFN78_23390</name>
</gene>
<dbReference type="EMBL" id="NKYE01000017">
    <property type="protein sequence ID" value="OZM70856.1"/>
    <property type="molecule type" value="Genomic_DNA"/>
</dbReference>
<comment type="caution">
    <text evidence="1">The sequence shown here is derived from an EMBL/GenBank/DDBJ whole genome shotgun (WGS) entry which is preliminary data.</text>
</comment>
<name>A0A263CZY6_9PSEU</name>
<dbReference type="OrthoDB" id="3669293at2"/>
<protein>
    <submittedName>
        <fullName evidence="1">Uncharacterized protein</fullName>
    </submittedName>
</protein>
<accession>A0A263CZY6</accession>
<dbReference type="RefSeq" id="WP_094865039.1">
    <property type="nucleotide sequence ID" value="NZ_NKYE01000017.1"/>
</dbReference>
<reference evidence="1 2" key="1">
    <citation type="submission" date="2017-07" db="EMBL/GenBank/DDBJ databases">
        <title>Amycolatopsis antarcticus sp. nov., isolated from the surface of an Antarcticus brown macroalga.</title>
        <authorList>
            <person name="Wang J."/>
            <person name="Leiva S."/>
            <person name="Huang J."/>
            <person name="Huang Y."/>
        </authorList>
    </citation>
    <scope>NUCLEOTIDE SEQUENCE [LARGE SCALE GENOMIC DNA]</scope>
    <source>
        <strain evidence="1 2">AU-G6</strain>
    </source>
</reference>
<sequence>MTEAHDRRPAGIAPTTILQKFVHPALAELHLGNVIVPGRFEAHRVAGFVSRMKDLPSGTAGELAEAYGLDKIPGWPVGGPVYVLRFRAGTEMLYTTSFGGQNAEGAQRMNSPVIYPAPFVGTGYTPSSEHTIPEYFMELTEIAAGTEMWRIDADGTSLRVGKYVHRQLGWVRTGSPSFGPATWWRGPISLRPTVRRGLTARYRGLDFDADFGPDTGQVTLHPMPGTPAPPDFTEREGTRSLVVLDAQTDELTYRRQLCAWRGAAFELVDLGPQEAVVHFLGQNYEVAEQLGLTEVDYRIWRTIVPRSELTDVRPEVRPVRRGVLTA</sequence>
<evidence type="ECO:0000313" key="1">
    <source>
        <dbReference type="EMBL" id="OZM70856.1"/>
    </source>
</evidence>